<reference evidence="4" key="1">
    <citation type="submission" date="2019-09" db="EMBL/GenBank/DDBJ databases">
        <title>Mumia zhuanghuii sp. nov. isolated from the intestinal contents of plateau pika (Ochotona curzoniae) in the Qinghai-Tibet plateau of China.</title>
        <authorList>
            <person name="Tian Z."/>
        </authorList>
    </citation>
    <scope>NUCLEOTIDE SEQUENCE [LARGE SCALE GENOMIC DNA]</scope>
    <source>
        <strain evidence="4">L-033</strain>
    </source>
</reference>
<keyword evidence="4" id="KW-1185">Reference proteome</keyword>
<evidence type="ECO:0000256" key="1">
    <source>
        <dbReference type="SAM" id="MobiDB-lite"/>
    </source>
</evidence>
<keyword evidence="3" id="KW-0560">Oxidoreductase</keyword>
<evidence type="ECO:0000313" key="4">
    <source>
        <dbReference type="Proteomes" id="UP000326838"/>
    </source>
</evidence>
<keyword evidence="3" id="KW-0223">Dioxygenase</keyword>
<organism evidence="3 4">
    <name type="scientific">Microbacterium caowuchunii</name>
    <dbReference type="NCBI Taxonomy" id="2614638"/>
    <lineage>
        <taxon>Bacteria</taxon>
        <taxon>Bacillati</taxon>
        <taxon>Actinomycetota</taxon>
        <taxon>Actinomycetes</taxon>
        <taxon>Micrococcales</taxon>
        <taxon>Microbacteriaceae</taxon>
        <taxon>Microbacterium</taxon>
    </lineage>
</organism>
<evidence type="ECO:0000313" key="3">
    <source>
        <dbReference type="EMBL" id="KAA9135198.1"/>
    </source>
</evidence>
<sequence>MASGRNGRGRGSAQERERARLYQARRDFHRSVARRRTRDNVLAGVVGGVLILAVIGGQVAYFTMGPGTPAPSPAPSTSTTPPAGPLAPVEPTSPVE</sequence>
<evidence type="ECO:0000256" key="2">
    <source>
        <dbReference type="SAM" id="Phobius"/>
    </source>
</evidence>
<feature type="region of interest" description="Disordered" evidence="1">
    <location>
        <begin position="1"/>
        <end position="37"/>
    </location>
</feature>
<dbReference type="AlphaFoldDB" id="A0A5N0TL87"/>
<comment type="caution">
    <text evidence="3">The sequence shown here is derived from an EMBL/GenBank/DDBJ whole genome shotgun (WGS) entry which is preliminary data.</text>
</comment>
<keyword evidence="2" id="KW-1133">Transmembrane helix</keyword>
<keyword evidence="2" id="KW-0472">Membrane</keyword>
<protein>
    <submittedName>
        <fullName evidence="3">Dioxygenase</fullName>
    </submittedName>
</protein>
<feature type="compositionally biased region" description="Basic and acidic residues" evidence="1">
    <location>
        <begin position="13"/>
        <end position="30"/>
    </location>
</feature>
<dbReference type="EMBL" id="VYUY01000006">
    <property type="protein sequence ID" value="KAA9135198.1"/>
    <property type="molecule type" value="Genomic_DNA"/>
</dbReference>
<dbReference type="GO" id="GO:0051213">
    <property type="term" value="F:dioxygenase activity"/>
    <property type="evidence" value="ECO:0007669"/>
    <property type="project" value="UniProtKB-KW"/>
</dbReference>
<feature type="region of interest" description="Disordered" evidence="1">
    <location>
        <begin position="64"/>
        <end position="96"/>
    </location>
</feature>
<proteinExistence type="predicted"/>
<keyword evidence="2" id="KW-0812">Transmembrane</keyword>
<feature type="transmembrane region" description="Helical" evidence="2">
    <location>
        <begin position="40"/>
        <end position="62"/>
    </location>
</feature>
<dbReference type="RefSeq" id="WP_150892553.1">
    <property type="nucleotide sequence ID" value="NZ_VYUY01000006.1"/>
</dbReference>
<gene>
    <name evidence="3" type="ORF">F6B40_05875</name>
</gene>
<accession>A0A5N0TL87</accession>
<dbReference type="Proteomes" id="UP000326838">
    <property type="component" value="Unassembled WGS sequence"/>
</dbReference>
<name>A0A5N0TL87_9MICO</name>